<reference evidence="1" key="1">
    <citation type="submission" date="2023-07" db="EMBL/GenBank/DDBJ databases">
        <authorList>
            <person name="Kim M.K."/>
        </authorList>
    </citation>
    <scope>NUCLEOTIDE SEQUENCE</scope>
    <source>
        <strain evidence="1">ASUV-10-1</strain>
    </source>
</reference>
<evidence type="ECO:0000313" key="1">
    <source>
        <dbReference type="EMBL" id="MDO7877262.1"/>
    </source>
</evidence>
<evidence type="ECO:0008006" key="3">
    <source>
        <dbReference type="Google" id="ProtNLM"/>
    </source>
</evidence>
<accession>A0ABT9BG76</accession>
<evidence type="ECO:0000313" key="2">
    <source>
        <dbReference type="Proteomes" id="UP001176429"/>
    </source>
</evidence>
<dbReference type="EMBL" id="JAUQSY010000018">
    <property type="protein sequence ID" value="MDO7877262.1"/>
    <property type="molecule type" value="Genomic_DNA"/>
</dbReference>
<comment type="caution">
    <text evidence="1">The sequence shown here is derived from an EMBL/GenBank/DDBJ whole genome shotgun (WGS) entry which is preliminary data.</text>
</comment>
<dbReference type="Proteomes" id="UP001176429">
    <property type="component" value="Unassembled WGS sequence"/>
</dbReference>
<sequence length="240" mass="27256">MTNAQLMRCEHEYDVVFDNDDLEEISSYLVENFAGFDFLELVVFIADFAKSNDLYFDSIAAGVKQQEFRMEWVAGEGSVYDFLLERTLLIRNQIKVAVHDMFTLPERLQGQGKAKIILQGFYKQYLASGVQYIEVLAGKTIGGYAWALYGFEAIDPIKVAEIIELGRAHRDITYEQSALHFKIFTDFYAVNSATTPFPMRELATSPGGKALLKGRNWNGVLDLQNLLKRELFETYLGLAS</sequence>
<name>A0ABT9BG76_9BACT</name>
<keyword evidence="2" id="KW-1185">Reference proteome</keyword>
<organism evidence="1 2">
    <name type="scientific">Hymenobacter aranciens</name>
    <dbReference type="NCBI Taxonomy" id="3063996"/>
    <lineage>
        <taxon>Bacteria</taxon>
        <taxon>Pseudomonadati</taxon>
        <taxon>Bacteroidota</taxon>
        <taxon>Cytophagia</taxon>
        <taxon>Cytophagales</taxon>
        <taxon>Hymenobacteraceae</taxon>
        <taxon>Hymenobacter</taxon>
    </lineage>
</organism>
<proteinExistence type="predicted"/>
<gene>
    <name evidence="1" type="ORF">Q5H93_21130</name>
</gene>
<protein>
    <recommendedName>
        <fullName evidence="3">GNAT family N-acetyltransferase</fullName>
    </recommendedName>
</protein>
<dbReference type="RefSeq" id="WP_305008692.1">
    <property type="nucleotide sequence ID" value="NZ_JAUQSY010000018.1"/>
</dbReference>